<dbReference type="GO" id="GO:0003677">
    <property type="term" value="F:DNA binding"/>
    <property type="evidence" value="ECO:0007669"/>
    <property type="project" value="UniProtKB-KW"/>
</dbReference>
<evidence type="ECO:0000313" key="5">
    <source>
        <dbReference type="Proteomes" id="UP000544110"/>
    </source>
</evidence>
<evidence type="ECO:0000256" key="2">
    <source>
        <dbReference type="SAM" id="MobiDB-lite"/>
    </source>
</evidence>
<evidence type="ECO:0000259" key="3">
    <source>
        <dbReference type="PROSITE" id="PS50943"/>
    </source>
</evidence>
<sequence>MSTRGASTGARVRAARTERGLSLSALAAAAGIGKATLSDLEAGRRNPTLDTLYAVAGPLGVPLAALVDDERGAVEVGDGDLTSRRLHVQHDDDVTTEVYLVRVRPGGARTSPAHAVGAHERLVVLSGTGELEVAGHVVELAPGTQHGFAADVAHTYRCTSRVELVAVDVIRTPVRPPGDVERPQRLEGSWGTTLDSPAESE</sequence>
<proteinExistence type="predicted"/>
<evidence type="ECO:0000256" key="1">
    <source>
        <dbReference type="ARBA" id="ARBA00023125"/>
    </source>
</evidence>
<dbReference type="Pfam" id="PF07883">
    <property type="entry name" value="Cupin_2"/>
    <property type="match status" value="1"/>
</dbReference>
<organism evidence="4 5">
    <name type="scientific">Nocardioides perillae</name>
    <dbReference type="NCBI Taxonomy" id="1119534"/>
    <lineage>
        <taxon>Bacteria</taxon>
        <taxon>Bacillati</taxon>
        <taxon>Actinomycetota</taxon>
        <taxon>Actinomycetes</taxon>
        <taxon>Propionibacteriales</taxon>
        <taxon>Nocardioidaceae</taxon>
        <taxon>Nocardioides</taxon>
    </lineage>
</organism>
<dbReference type="PROSITE" id="PS50943">
    <property type="entry name" value="HTH_CROC1"/>
    <property type="match status" value="1"/>
</dbReference>
<dbReference type="CDD" id="cd00093">
    <property type="entry name" value="HTH_XRE"/>
    <property type="match status" value="1"/>
</dbReference>
<dbReference type="Proteomes" id="UP000544110">
    <property type="component" value="Unassembled WGS sequence"/>
</dbReference>
<gene>
    <name evidence="4" type="ORF">BJ989_002203</name>
</gene>
<dbReference type="SUPFAM" id="SSF47413">
    <property type="entry name" value="lambda repressor-like DNA-binding domains"/>
    <property type="match status" value="1"/>
</dbReference>
<dbReference type="Gene3D" id="1.10.260.40">
    <property type="entry name" value="lambda repressor-like DNA-binding domains"/>
    <property type="match status" value="1"/>
</dbReference>
<dbReference type="PANTHER" id="PTHR46797">
    <property type="entry name" value="HTH-TYPE TRANSCRIPTIONAL REGULATOR"/>
    <property type="match status" value="1"/>
</dbReference>
<keyword evidence="1" id="KW-0238">DNA-binding</keyword>
<feature type="domain" description="HTH cro/C1-type" evidence="3">
    <location>
        <begin position="12"/>
        <end position="66"/>
    </location>
</feature>
<dbReference type="InterPro" id="IPR001387">
    <property type="entry name" value="Cro/C1-type_HTH"/>
</dbReference>
<dbReference type="InterPro" id="IPR014710">
    <property type="entry name" value="RmlC-like_jellyroll"/>
</dbReference>
<dbReference type="EMBL" id="JACCAC010000001">
    <property type="protein sequence ID" value="NYG55899.1"/>
    <property type="molecule type" value="Genomic_DNA"/>
</dbReference>
<dbReference type="CDD" id="cd02209">
    <property type="entry name" value="cupin_XRE_C"/>
    <property type="match status" value="1"/>
</dbReference>
<dbReference type="InterPro" id="IPR013096">
    <property type="entry name" value="Cupin_2"/>
</dbReference>
<dbReference type="SMART" id="SM00530">
    <property type="entry name" value="HTH_XRE"/>
    <property type="match status" value="1"/>
</dbReference>
<protein>
    <submittedName>
        <fullName evidence="4">Transcriptional regulator with XRE-family HTH domain</fullName>
    </submittedName>
</protein>
<evidence type="ECO:0000313" key="4">
    <source>
        <dbReference type="EMBL" id="NYG55899.1"/>
    </source>
</evidence>
<comment type="caution">
    <text evidence="4">The sequence shown here is derived from an EMBL/GenBank/DDBJ whole genome shotgun (WGS) entry which is preliminary data.</text>
</comment>
<dbReference type="Gene3D" id="2.60.120.10">
    <property type="entry name" value="Jelly Rolls"/>
    <property type="match status" value="1"/>
</dbReference>
<dbReference type="InterPro" id="IPR050807">
    <property type="entry name" value="TransReg_Diox_bact_type"/>
</dbReference>
<name>A0A7Y9RXI4_9ACTN</name>
<feature type="region of interest" description="Disordered" evidence="2">
    <location>
        <begin position="174"/>
        <end position="201"/>
    </location>
</feature>
<dbReference type="PANTHER" id="PTHR46797:SF1">
    <property type="entry name" value="METHYLPHOSPHONATE SYNTHASE"/>
    <property type="match status" value="1"/>
</dbReference>
<accession>A0A7Y9RXI4</accession>
<dbReference type="GO" id="GO:0003700">
    <property type="term" value="F:DNA-binding transcription factor activity"/>
    <property type="evidence" value="ECO:0007669"/>
    <property type="project" value="TreeGrafter"/>
</dbReference>
<dbReference type="InterPro" id="IPR010982">
    <property type="entry name" value="Lambda_DNA-bd_dom_sf"/>
</dbReference>
<keyword evidence="5" id="KW-1185">Reference proteome</keyword>
<reference evidence="4 5" key="1">
    <citation type="submission" date="2020-07" db="EMBL/GenBank/DDBJ databases">
        <title>Sequencing the genomes of 1000 actinobacteria strains.</title>
        <authorList>
            <person name="Klenk H.-P."/>
        </authorList>
    </citation>
    <scope>NUCLEOTIDE SEQUENCE [LARGE SCALE GENOMIC DNA]</scope>
    <source>
        <strain evidence="4 5">DSM 24552</strain>
    </source>
</reference>
<dbReference type="Pfam" id="PF01381">
    <property type="entry name" value="HTH_3"/>
    <property type="match status" value="1"/>
</dbReference>
<dbReference type="InterPro" id="IPR011051">
    <property type="entry name" value="RmlC_Cupin_sf"/>
</dbReference>
<dbReference type="GO" id="GO:0005829">
    <property type="term" value="C:cytosol"/>
    <property type="evidence" value="ECO:0007669"/>
    <property type="project" value="TreeGrafter"/>
</dbReference>
<dbReference type="RefSeq" id="WP_179518264.1">
    <property type="nucleotide sequence ID" value="NZ_JACCAC010000001.1"/>
</dbReference>
<dbReference type="AlphaFoldDB" id="A0A7Y9RXI4"/>
<dbReference type="SUPFAM" id="SSF51182">
    <property type="entry name" value="RmlC-like cupins"/>
    <property type="match status" value="1"/>
</dbReference>